<keyword evidence="3" id="KW-1185">Reference proteome</keyword>
<name>A0A7W7Y393_9BACT</name>
<protein>
    <submittedName>
        <fullName evidence="2">Uncharacterized protein</fullName>
    </submittedName>
</protein>
<proteinExistence type="predicted"/>
<organism evidence="2 3">
    <name type="scientific">Desulfurispira natronophila</name>
    <dbReference type="NCBI Taxonomy" id="682562"/>
    <lineage>
        <taxon>Bacteria</taxon>
        <taxon>Pseudomonadati</taxon>
        <taxon>Chrysiogenota</taxon>
        <taxon>Chrysiogenia</taxon>
        <taxon>Chrysiogenales</taxon>
        <taxon>Chrysiogenaceae</taxon>
        <taxon>Desulfurispira</taxon>
    </lineage>
</organism>
<feature type="transmembrane region" description="Helical" evidence="1">
    <location>
        <begin position="6"/>
        <end position="25"/>
    </location>
</feature>
<feature type="transmembrane region" description="Helical" evidence="1">
    <location>
        <begin position="95"/>
        <end position="119"/>
    </location>
</feature>
<gene>
    <name evidence="2" type="ORF">HNR37_000568</name>
</gene>
<dbReference type="AlphaFoldDB" id="A0A7W7Y393"/>
<accession>A0A7W7Y393</accession>
<evidence type="ECO:0000313" key="2">
    <source>
        <dbReference type="EMBL" id="MBB5021262.1"/>
    </source>
</evidence>
<evidence type="ECO:0000313" key="3">
    <source>
        <dbReference type="Proteomes" id="UP000528322"/>
    </source>
</evidence>
<feature type="transmembrane region" description="Helical" evidence="1">
    <location>
        <begin position="165"/>
        <end position="182"/>
    </location>
</feature>
<evidence type="ECO:0000256" key="1">
    <source>
        <dbReference type="SAM" id="Phobius"/>
    </source>
</evidence>
<keyword evidence="1" id="KW-1133">Transmembrane helix</keyword>
<keyword evidence="1" id="KW-0472">Membrane</keyword>
<feature type="transmembrane region" description="Helical" evidence="1">
    <location>
        <begin position="37"/>
        <end position="54"/>
    </location>
</feature>
<sequence>MSTNINIFLMYLFYGLAFFTIGVAVVSKYRRHSKLELSRLLWLLASFGFVHALHEWSELYLVLKDSEEMTYQRFSLQFFPQFYITHDLQIQGMEIVSAVLLLGSYLLLLAFGLAIIIVIFPRWWKWHAMVPLALFTGFVMAIWVTGKEPFCCSGHLSYMTHYVRHFFGFPGAALAGIALILYSRRVRNISVNGARSLVVTGVTLVVYGVLTGIIPSGTVIPTSVVDIRIEVLRASSRASRAAGTPCM</sequence>
<dbReference type="EMBL" id="JACHID010000002">
    <property type="protein sequence ID" value="MBB5021262.1"/>
    <property type="molecule type" value="Genomic_DNA"/>
</dbReference>
<comment type="caution">
    <text evidence="2">The sequence shown here is derived from an EMBL/GenBank/DDBJ whole genome shotgun (WGS) entry which is preliminary data.</text>
</comment>
<dbReference type="Proteomes" id="UP000528322">
    <property type="component" value="Unassembled WGS sequence"/>
</dbReference>
<feature type="transmembrane region" description="Helical" evidence="1">
    <location>
        <begin position="194"/>
        <end position="214"/>
    </location>
</feature>
<feature type="transmembrane region" description="Helical" evidence="1">
    <location>
        <begin position="126"/>
        <end position="145"/>
    </location>
</feature>
<keyword evidence="1" id="KW-0812">Transmembrane</keyword>
<reference evidence="2 3" key="1">
    <citation type="submission" date="2020-08" db="EMBL/GenBank/DDBJ databases">
        <title>Genomic Encyclopedia of Type Strains, Phase IV (KMG-IV): sequencing the most valuable type-strain genomes for metagenomic binning, comparative biology and taxonomic classification.</title>
        <authorList>
            <person name="Goeker M."/>
        </authorList>
    </citation>
    <scope>NUCLEOTIDE SEQUENCE [LARGE SCALE GENOMIC DNA]</scope>
    <source>
        <strain evidence="2 3">DSM 22071</strain>
    </source>
</reference>